<evidence type="ECO:0000313" key="5">
    <source>
        <dbReference type="EMBL" id="SNS78457.1"/>
    </source>
</evidence>
<proteinExistence type="predicted"/>
<evidence type="ECO:0000256" key="2">
    <source>
        <dbReference type="ARBA" id="ARBA00023125"/>
    </source>
</evidence>
<reference evidence="6" key="1">
    <citation type="submission" date="2017-06" db="EMBL/GenBank/DDBJ databases">
        <authorList>
            <person name="Varghese N."/>
            <person name="Submissions S."/>
        </authorList>
    </citation>
    <scope>NUCLEOTIDE SEQUENCE [LARGE SCALE GENOMIC DNA]</scope>
    <source>
        <strain evidence="6">JCM 23211</strain>
    </source>
</reference>
<dbReference type="InterPro" id="IPR050109">
    <property type="entry name" value="HTH-type_TetR-like_transc_reg"/>
</dbReference>
<dbReference type="InterPro" id="IPR001647">
    <property type="entry name" value="HTH_TetR"/>
</dbReference>
<dbReference type="GO" id="GO:0003700">
    <property type="term" value="F:DNA-binding transcription factor activity"/>
    <property type="evidence" value="ECO:0007669"/>
    <property type="project" value="TreeGrafter"/>
</dbReference>
<evidence type="ECO:0000256" key="1">
    <source>
        <dbReference type="ARBA" id="ARBA00023015"/>
    </source>
</evidence>
<evidence type="ECO:0000256" key="3">
    <source>
        <dbReference type="ARBA" id="ARBA00023163"/>
    </source>
</evidence>
<dbReference type="Proteomes" id="UP000198327">
    <property type="component" value="Unassembled WGS sequence"/>
</dbReference>
<keyword evidence="2" id="KW-0238">DNA-binding</keyword>
<dbReference type="GO" id="GO:0000976">
    <property type="term" value="F:transcription cis-regulatory region binding"/>
    <property type="evidence" value="ECO:0007669"/>
    <property type="project" value="TreeGrafter"/>
</dbReference>
<gene>
    <name evidence="5" type="ORF">SAMN05421642_105174</name>
</gene>
<dbReference type="EMBL" id="FZOW01000005">
    <property type="protein sequence ID" value="SNS78457.1"/>
    <property type="molecule type" value="Genomic_DNA"/>
</dbReference>
<keyword evidence="1" id="KW-0805">Transcription regulation</keyword>
<dbReference type="Pfam" id="PF00440">
    <property type="entry name" value="TetR_N"/>
    <property type="match status" value="1"/>
</dbReference>
<evidence type="ECO:0000259" key="4">
    <source>
        <dbReference type="Pfam" id="PF00440"/>
    </source>
</evidence>
<dbReference type="SUPFAM" id="SSF46689">
    <property type="entry name" value="Homeodomain-like"/>
    <property type="match status" value="1"/>
</dbReference>
<organism evidence="5 6">
    <name type="scientific">Rhodococcoides kyotonense</name>
    <dbReference type="NCBI Taxonomy" id="398843"/>
    <lineage>
        <taxon>Bacteria</taxon>
        <taxon>Bacillati</taxon>
        <taxon>Actinomycetota</taxon>
        <taxon>Actinomycetes</taxon>
        <taxon>Mycobacteriales</taxon>
        <taxon>Nocardiaceae</taxon>
        <taxon>Rhodococcoides</taxon>
    </lineage>
</organism>
<name>A0A239HAQ5_9NOCA</name>
<dbReference type="Gene3D" id="1.10.357.10">
    <property type="entry name" value="Tetracycline Repressor, domain 2"/>
    <property type="match status" value="1"/>
</dbReference>
<dbReference type="AlphaFoldDB" id="A0A239HAQ5"/>
<dbReference type="PANTHER" id="PTHR30055">
    <property type="entry name" value="HTH-TYPE TRANSCRIPTIONAL REGULATOR RUTR"/>
    <property type="match status" value="1"/>
</dbReference>
<feature type="domain" description="HTH tetR-type" evidence="4">
    <location>
        <begin position="18"/>
        <end position="65"/>
    </location>
</feature>
<dbReference type="InterPro" id="IPR009057">
    <property type="entry name" value="Homeodomain-like_sf"/>
</dbReference>
<protein>
    <submittedName>
        <fullName evidence="5">Regulatory protein, tetR family</fullName>
    </submittedName>
</protein>
<keyword evidence="6" id="KW-1185">Reference proteome</keyword>
<dbReference type="PANTHER" id="PTHR30055:SF234">
    <property type="entry name" value="HTH-TYPE TRANSCRIPTIONAL REGULATOR BETI"/>
    <property type="match status" value="1"/>
</dbReference>
<accession>A0A239HAQ5</accession>
<keyword evidence="3" id="KW-0804">Transcription</keyword>
<dbReference type="RefSeq" id="WP_089245819.1">
    <property type="nucleotide sequence ID" value="NZ_FZOW01000005.1"/>
</dbReference>
<sequence length="215" mass="23497">MTSGGARSTRTAETRDAILTVAERLYAERGLHAVSNRQVSEAAGQGNNAAVGYHFGTKADLVRAIVVKHSAEIEEARIRMVGLVGEADDLRDWVTCLIRPYTDHLDELGSPSWYGRFTVQVVADPALRSVAYEHAGGSDSLRTTLAGLSRCLPDLPLDVRRARGAMARNLLMNVCAEREADFAEQHPERPASWQDCGTDLIDATVGLWQAPVTRR</sequence>
<evidence type="ECO:0000313" key="6">
    <source>
        <dbReference type="Proteomes" id="UP000198327"/>
    </source>
</evidence>
<dbReference type="OrthoDB" id="2356263at2"/>